<evidence type="ECO:0000256" key="8">
    <source>
        <dbReference type="ARBA" id="ARBA00039866"/>
    </source>
</evidence>
<dbReference type="EC" id="2.3.2.30" evidence="7"/>
<accession>A0A1C1YV37</accession>
<comment type="function">
    <text evidence="9">Catalyzes the first step in the biosynthesis of ornithine lipids, which are phosphorus-free membrane lipids. Catalyzes the 3-hydroxyacyl-acyl carrier protein-dependent acylation of ornithine to form lyso-ornithine lipid (LOL).</text>
</comment>
<dbReference type="InterPro" id="IPR052351">
    <property type="entry name" value="Ornithine_N-alpha-AT"/>
</dbReference>
<comment type="catalytic activity">
    <reaction evidence="10">
        <text>a (3R)-hydroxyacyl-[ACP] + L-ornithine = a lyso-ornithine lipid + holo-[ACP] + H(+)</text>
        <dbReference type="Rhea" id="RHEA:20633"/>
        <dbReference type="Rhea" id="RHEA-COMP:9685"/>
        <dbReference type="Rhea" id="RHEA-COMP:9945"/>
        <dbReference type="ChEBI" id="CHEBI:15378"/>
        <dbReference type="ChEBI" id="CHEBI:46911"/>
        <dbReference type="ChEBI" id="CHEBI:64479"/>
        <dbReference type="ChEBI" id="CHEBI:78827"/>
        <dbReference type="ChEBI" id="CHEBI:138482"/>
        <dbReference type="EC" id="2.3.2.30"/>
    </reaction>
    <physiologicalReaction direction="left-to-right" evidence="10">
        <dbReference type="Rhea" id="RHEA:20634"/>
    </physiologicalReaction>
</comment>
<reference evidence="11 12" key="1">
    <citation type="submission" date="2015-12" db="EMBL/GenBank/DDBJ databases">
        <authorList>
            <person name="Shamseldin A."/>
            <person name="Moawad H."/>
            <person name="Abd El-Rahim W.M."/>
            <person name="Sadowsky M.J."/>
        </authorList>
    </citation>
    <scope>NUCLEOTIDE SEQUENCE [LARGE SCALE GENOMIC DNA]</scope>
    <source>
        <strain evidence="11 12">JC234</strain>
    </source>
</reference>
<evidence type="ECO:0000256" key="7">
    <source>
        <dbReference type="ARBA" id="ARBA00039058"/>
    </source>
</evidence>
<keyword evidence="12" id="KW-1185">Reference proteome</keyword>
<dbReference type="Proteomes" id="UP000094795">
    <property type="component" value="Unassembled WGS sequence"/>
</dbReference>
<evidence type="ECO:0000256" key="4">
    <source>
        <dbReference type="ARBA" id="ARBA00023098"/>
    </source>
</evidence>
<dbReference type="GO" id="GO:0043810">
    <property type="term" value="F:ornithine-acyl [acyl carrier protein] N-acyltransferase activity"/>
    <property type="evidence" value="ECO:0007669"/>
    <property type="project" value="UniProtKB-EC"/>
</dbReference>
<proteinExistence type="inferred from homology"/>
<evidence type="ECO:0000256" key="5">
    <source>
        <dbReference type="ARBA" id="ARBA00023315"/>
    </source>
</evidence>
<dbReference type="Pfam" id="PF13444">
    <property type="entry name" value="Acetyltransf_5"/>
    <property type="match status" value="1"/>
</dbReference>
<dbReference type="STRING" id="1480615.AWJ14_16025"/>
<evidence type="ECO:0000256" key="10">
    <source>
        <dbReference type="ARBA" id="ARBA00047785"/>
    </source>
</evidence>
<evidence type="ECO:0000256" key="3">
    <source>
        <dbReference type="ARBA" id="ARBA00022679"/>
    </source>
</evidence>
<evidence type="ECO:0000256" key="6">
    <source>
        <dbReference type="ARBA" id="ARBA00038095"/>
    </source>
</evidence>
<dbReference type="SUPFAM" id="SSF55729">
    <property type="entry name" value="Acyl-CoA N-acyltransferases (Nat)"/>
    <property type="match status" value="1"/>
</dbReference>
<dbReference type="EMBL" id="LQZT01000019">
    <property type="protein sequence ID" value="OCW57256.1"/>
    <property type="molecule type" value="Genomic_DNA"/>
</dbReference>
<protein>
    <recommendedName>
        <fullName evidence="8">L-ornithine N(alpha)-acyltransferase</fullName>
        <ecNumber evidence="7">2.3.2.30</ecNumber>
    </recommendedName>
</protein>
<evidence type="ECO:0000256" key="1">
    <source>
        <dbReference type="ARBA" id="ARBA00005189"/>
    </source>
</evidence>
<keyword evidence="2" id="KW-0444">Lipid biosynthesis</keyword>
<gene>
    <name evidence="11" type="ORF">AWJ14_16025</name>
</gene>
<dbReference type="InterPro" id="IPR016181">
    <property type="entry name" value="Acyl_CoA_acyltransferase"/>
</dbReference>
<comment type="pathway">
    <text evidence="1">Lipid metabolism.</text>
</comment>
<keyword evidence="5" id="KW-0012">Acyltransferase</keyword>
<dbReference type="PANTHER" id="PTHR37323">
    <property type="entry name" value="GCN5-RELATED N-ACETYLTRANSFERASE"/>
    <property type="match status" value="1"/>
</dbReference>
<comment type="caution">
    <text evidence="11">The sequence shown here is derived from an EMBL/GenBank/DDBJ whole genome shotgun (WGS) entry which is preliminary data.</text>
</comment>
<dbReference type="OrthoDB" id="9787072at2"/>
<evidence type="ECO:0000256" key="9">
    <source>
        <dbReference type="ARBA" id="ARBA00045724"/>
    </source>
</evidence>
<evidence type="ECO:0000313" key="11">
    <source>
        <dbReference type="EMBL" id="OCW57256.1"/>
    </source>
</evidence>
<keyword evidence="4" id="KW-0443">Lipid metabolism</keyword>
<dbReference type="RefSeq" id="WP_066179513.1">
    <property type="nucleotide sequence ID" value="NZ_LQZT01000019.1"/>
</dbReference>
<keyword evidence="3" id="KW-0808">Transferase</keyword>
<dbReference type="AlphaFoldDB" id="A0A1C1YV37"/>
<dbReference type="PANTHER" id="PTHR37323:SF1">
    <property type="entry name" value="L-ORNITHINE N(ALPHA)-ACYLTRANSFERASE"/>
    <property type="match status" value="1"/>
</dbReference>
<dbReference type="Gene3D" id="3.40.630.30">
    <property type="match status" value="1"/>
</dbReference>
<comment type="similarity">
    <text evidence="6">Belongs to the acetyltransferase family. OlsB subfamily.</text>
</comment>
<name>A0A1C1YV37_9HYPH</name>
<sequence length="289" mass="31930">METHVQRSLSKPFLAPVAQFQPTHPVLGRIGSLEVRLAATLSEVEAAQALRYRVFVEEMGARLPPEAMLQKRDYDTVDRYCDHLVVLDTALEGDSEDQIVGTYRLLRQEVASRHDGFYSQSEFNVMDLVGRNPDKRFVELGRSCVLRAYRTRRTLEALWQGNWAYALAHGIDVMFGCASFPGDQPYAHALALSFLNHAAAAKAEWGVEAIAGRGVSTDMMPVEAINPRAAIAAMPPLIKGYLRVGALVSGEAVVDPEFRTTDVLVVLPVKQINGRYINHYGADASRFAA</sequence>
<evidence type="ECO:0000256" key="2">
    <source>
        <dbReference type="ARBA" id="ARBA00022516"/>
    </source>
</evidence>
<evidence type="ECO:0000313" key="12">
    <source>
        <dbReference type="Proteomes" id="UP000094795"/>
    </source>
</evidence>
<organism evidence="11 12">
    <name type="scientific">Hoeflea olei</name>
    <dbReference type="NCBI Taxonomy" id="1480615"/>
    <lineage>
        <taxon>Bacteria</taxon>
        <taxon>Pseudomonadati</taxon>
        <taxon>Pseudomonadota</taxon>
        <taxon>Alphaproteobacteria</taxon>
        <taxon>Hyphomicrobiales</taxon>
        <taxon>Rhizobiaceae</taxon>
        <taxon>Hoeflea</taxon>
    </lineage>
</organism>
<dbReference type="GO" id="GO:0006629">
    <property type="term" value="P:lipid metabolic process"/>
    <property type="evidence" value="ECO:0007669"/>
    <property type="project" value="UniProtKB-KW"/>
</dbReference>